<dbReference type="AlphaFoldDB" id="A0A1V2LK92"/>
<dbReference type="Gene3D" id="1.20.1270.60">
    <property type="entry name" value="Arfaptin homology (AH) domain/BAR domain"/>
    <property type="match status" value="1"/>
</dbReference>
<dbReference type="VEuPathDB" id="FungiDB:C5L36_0B12250"/>
<comment type="subcellular location">
    <subcellularLocation>
        <location evidence="2">Cytoplasm</location>
    </subcellularLocation>
    <subcellularLocation>
        <location evidence="1">Endomembrane system</location>
        <topology evidence="1">Peripheral membrane protein</topology>
    </subcellularLocation>
</comment>
<evidence type="ECO:0000256" key="5">
    <source>
        <dbReference type="ARBA" id="ARBA00022490"/>
    </source>
</evidence>
<dbReference type="PANTHER" id="PTHR45949">
    <property type="entry name" value="SORTING NEXIN-4"/>
    <property type="match status" value="1"/>
</dbReference>
<evidence type="ECO:0000256" key="2">
    <source>
        <dbReference type="ARBA" id="ARBA00004496"/>
    </source>
</evidence>
<comment type="caution">
    <text evidence="13">The sequence shown here is derived from an EMBL/GenBank/DDBJ whole genome shotgun (WGS) entry which is preliminary data.</text>
</comment>
<dbReference type="GO" id="GO:0061709">
    <property type="term" value="P:reticulophagy"/>
    <property type="evidence" value="ECO:0007669"/>
    <property type="project" value="TreeGrafter"/>
</dbReference>
<dbReference type="GO" id="GO:0015031">
    <property type="term" value="P:protein transport"/>
    <property type="evidence" value="ECO:0007669"/>
    <property type="project" value="TreeGrafter"/>
</dbReference>
<evidence type="ECO:0000259" key="12">
    <source>
        <dbReference type="PROSITE" id="PS50195"/>
    </source>
</evidence>
<dbReference type="Proteomes" id="UP000189274">
    <property type="component" value="Unassembled WGS sequence"/>
</dbReference>
<keyword evidence="5" id="KW-0963">Cytoplasm</keyword>
<evidence type="ECO:0000256" key="3">
    <source>
        <dbReference type="ARBA" id="ARBA00010883"/>
    </source>
</evidence>
<dbReference type="InterPro" id="IPR001683">
    <property type="entry name" value="PX_dom"/>
</dbReference>
<keyword evidence="7" id="KW-0472">Membrane</keyword>
<dbReference type="PROSITE" id="PS50195">
    <property type="entry name" value="PX"/>
    <property type="match status" value="1"/>
</dbReference>
<accession>A0A1V2LK92</accession>
<dbReference type="GO" id="GO:0032456">
    <property type="term" value="P:endocytic recycling"/>
    <property type="evidence" value="ECO:0007669"/>
    <property type="project" value="TreeGrafter"/>
</dbReference>
<dbReference type="GO" id="GO:0035091">
    <property type="term" value="F:phosphatidylinositol binding"/>
    <property type="evidence" value="ECO:0007669"/>
    <property type="project" value="InterPro"/>
</dbReference>
<keyword evidence="10" id="KW-0175">Coiled coil</keyword>
<protein>
    <recommendedName>
        <fullName evidence="8">Sorting nexin-4</fullName>
    </recommendedName>
    <alternativeName>
        <fullName evidence="9">Autophagy-related protein 24</fullName>
    </alternativeName>
</protein>
<evidence type="ECO:0000313" key="14">
    <source>
        <dbReference type="Proteomes" id="UP000189274"/>
    </source>
</evidence>
<feature type="compositionally biased region" description="Polar residues" evidence="11">
    <location>
        <begin position="16"/>
        <end position="61"/>
    </location>
</feature>
<comment type="similarity">
    <text evidence="3">Belongs to the sorting nexin family.</text>
</comment>
<dbReference type="InterPro" id="IPR027267">
    <property type="entry name" value="AH/BAR_dom_sf"/>
</dbReference>
<dbReference type="Pfam" id="PF00787">
    <property type="entry name" value="PX"/>
    <property type="match status" value="1"/>
</dbReference>
<evidence type="ECO:0000256" key="1">
    <source>
        <dbReference type="ARBA" id="ARBA00004184"/>
    </source>
</evidence>
<dbReference type="PANTHER" id="PTHR45949:SF2">
    <property type="entry name" value="SORTING NEXIN-4"/>
    <property type="match status" value="1"/>
</dbReference>
<reference evidence="14" key="1">
    <citation type="journal article" date="2017" name="Genome Announc.">
        <title>Genome sequences of Cyberlindnera fabianii 65, Pichia kudriavzevii 129, and Saccharomyces cerevisiae 131 isolated from fermented masau fruits in Zimbabwe.</title>
        <authorList>
            <person name="van Rijswijck I.M.H."/>
            <person name="Derks M.F.L."/>
            <person name="Abee T."/>
            <person name="de Ridder D."/>
            <person name="Smid E.J."/>
        </authorList>
    </citation>
    <scope>NUCLEOTIDE SEQUENCE [LARGE SCALE GENOMIC DNA]</scope>
    <source>
        <strain evidence="14">129</strain>
    </source>
</reference>
<dbReference type="EMBL" id="MQVM01000027">
    <property type="protein sequence ID" value="ONH71877.1"/>
    <property type="molecule type" value="Genomic_DNA"/>
</dbReference>
<evidence type="ECO:0000256" key="11">
    <source>
        <dbReference type="SAM" id="MobiDB-lite"/>
    </source>
</evidence>
<sequence length="637" mass="73223">MADQFTSVQWEDGENISHSISNNTGADKTQTQPNVHSDGESINQSTPTSSSPIGNNSILNDNQREENPFGILRNSSKNTLGLENNSKELEGSGLITQTMILGSETETTQTTSHDNANEEQLKSEQASLGSIDHLNGPTKGDEYSASTSQTNETFNAVTEPLHFKLIVEVTDPVTEHEGSNTFTNYHLKVETDSKKLSSTNYTIVRRYSDFDTLFKCLSYDFPTVLIPPLPNKQRLEYIKGGRFTEEFVVKRCNSLNIFMQRVTKHEILRKSDVLMIFLENSQYWHTYKSNLNFNETNITHANSGVEGFTEFLMNSFKKPTMESKYTKNFKEIESQRIKLQENLNKIDKIYGKVINKQESISKELNGIGDEFNKLTILLNNDFNGKFREEENLDKGTKELVMQFKVFSENLKKVGGNYHDLNKYIEFNYINGLKDLEHYLISLGNLIKLKDNKIIDYEMLNNYLEKTVTEKENLENGGSLTSTTEGTISYLSRKFETLTGLKNTSPPNDPHLSTNDSTNKSLIDDRIRKLNSRIELLEKERENAKQVYTRYELDLLKEWNQFKSIKDYEIVESLGHLSDQYIKLYSESYEKWEKLQLNDTKLEMPNKLTDEGKEEYFGNNVVLQNDEEIKNMLHGVEL</sequence>
<feature type="domain" description="PX" evidence="12">
    <location>
        <begin position="163"/>
        <end position="284"/>
    </location>
</feature>
<evidence type="ECO:0000256" key="10">
    <source>
        <dbReference type="SAM" id="Coils"/>
    </source>
</evidence>
<dbReference type="Gene3D" id="3.30.1520.10">
    <property type="entry name" value="Phox-like domain"/>
    <property type="match status" value="1"/>
</dbReference>
<dbReference type="GO" id="GO:0000422">
    <property type="term" value="P:autophagy of mitochondrion"/>
    <property type="evidence" value="ECO:0007669"/>
    <property type="project" value="TreeGrafter"/>
</dbReference>
<organism evidence="13 14">
    <name type="scientific">Pichia kudriavzevii</name>
    <name type="common">Yeast</name>
    <name type="synonym">Issatchenkia orientalis</name>
    <dbReference type="NCBI Taxonomy" id="4909"/>
    <lineage>
        <taxon>Eukaryota</taxon>
        <taxon>Fungi</taxon>
        <taxon>Dikarya</taxon>
        <taxon>Ascomycota</taxon>
        <taxon>Saccharomycotina</taxon>
        <taxon>Pichiomycetes</taxon>
        <taxon>Pichiales</taxon>
        <taxon>Pichiaceae</taxon>
        <taxon>Pichia</taxon>
    </lineage>
</organism>
<dbReference type="SMART" id="SM00312">
    <property type="entry name" value="PX"/>
    <property type="match status" value="1"/>
</dbReference>
<dbReference type="GO" id="GO:0005769">
    <property type="term" value="C:early endosome"/>
    <property type="evidence" value="ECO:0007669"/>
    <property type="project" value="TreeGrafter"/>
</dbReference>
<evidence type="ECO:0000256" key="4">
    <source>
        <dbReference type="ARBA" id="ARBA00022448"/>
    </source>
</evidence>
<keyword evidence="4" id="KW-0813">Transport</keyword>
<evidence type="ECO:0000256" key="6">
    <source>
        <dbReference type="ARBA" id="ARBA00023121"/>
    </source>
</evidence>
<name>A0A1V2LK92_PICKU</name>
<gene>
    <name evidence="13" type="ORF">BOH78_4216</name>
</gene>
<feature type="region of interest" description="Disordered" evidence="11">
    <location>
        <begin position="1"/>
        <end position="91"/>
    </location>
</feature>
<evidence type="ECO:0000256" key="7">
    <source>
        <dbReference type="ARBA" id="ARBA00023136"/>
    </source>
</evidence>
<feature type="compositionally biased region" description="Polar residues" evidence="11">
    <location>
        <begin position="73"/>
        <end position="84"/>
    </location>
</feature>
<keyword evidence="6" id="KW-0446">Lipid-binding</keyword>
<dbReference type="GO" id="GO:0034727">
    <property type="term" value="P:piecemeal microautophagy of the nucleus"/>
    <property type="evidence" value="ECO:0007669"/>
    <property type="project" value="TreeGrafter"/>
</dbReference>
<dbReference type="InterPro" id="IPR036871">
    <property type="entry name" value="PX_dom_sf"/>
</dbReference>
<evidence type="ECO:0000256" key="8">
    <source>
        <dbReference type="ARBA" id="ARBA00040748"/>
    </source>
</evidence>
<proteinExistence type="inferred from homology"/>
<feature type="coiled-coil region" evidence="10">
    <location>
        <begin position="519"/>
        <end position="553"/>
    </location>
</feature>
<dbReference type="SUPFAM" id="SSF103657">
    <property type="entry name" value="BAR/IMD domain-like"/>
    <property type="match status" value="1"/>
</dbReference>
<dbReference type="SUPFAM" id="SSF64268">
    <property type="entry name" value="PX domain"/>
    <property type="match status" value="1"/>
</dbReference>
<dbReference type="GO" id="GO:0000407">
    <property type="term" value="C:phagophore assembly site"/>
    <property type="evidence" value="ECO:0007669"/>
    <property type="project" value="TreeGrafter"/>
</dbReference>
<evidence type="ECO:0000256" key="9">
    <source>
        <dbReference type="ARBA" id="ARBA00041273"/>
    </source>
</evidence>
<evidence type="ECO:0000313" key="13">
    <source>
        <dbReference type="EMBL" id="ONH71877.1"/>
    </source>
</evidence>